<dbReference type="SUPFAM" id="SSF63418">
    <property type="entry name" value="MurE/MurF N-terminal domain"/>
    <property type="match status" value="1"/>
</dbReference>
<evidence type="ECO:0000256" key="2">
    <source>
        <dbReference type="ARBA" id="ARBA00022598"/>
    </source>
</evidence>
<dbReference type="GO" id="GO:0051301">
    <property type="term" value="P:cell division"/>
    <property type="evidence" value="ECO:0007669"/>
    <property type="project" value="UniProtKB-KW"/>
</dbReference>
<proteinExistence type="inferred from homology"/>
<comment type="catalytic activity">
    <reaction evidence="11">
        <text>D-alanyl-D-alanine + UDP-N-acetyl-alpha-D-muramoyl-L-alanyl-gamma-D-glutamyl-meso-2,6-diaminopimelate + ATP = UDP-N-acetyl-alpha-D-muramoyl-L-alanyl-gamma-D-glutamyl-meso-2,6-diaminopimeloyl-D-alanyl-D-alanine + ADP + phosphate + H(+)</text>
        <dbReference type="Rhea" id="RHEA:28374"/>
        <dbReference type="ChEBI" id="CHEBI:15378"/>
        <dbReference type="ChEBI" id="CHEBI:30616"/>
        <dbReference type="ChEBI" id="CHEBI:43474"/>
        <dbReference type="ChEBI" id="CHEBI:57822"/>
        <dbReference type="ChEBI" id="CHEBI:61386"/>
        <dbReference type="ChEBI" id="CHEBI:83905"/>
        <dbReference type="ChEBI" id="CHEBI:456216"/>
        <dbReference type="EC" id="6.3.2.10"/>
    </reaction>
</comment>
<dbReference type="EC" id="6.3.2.10" evidence="10 11"/>
<evidence type="ECO:0000256" key="11">
    <source>
        <dbReference type="RuleBase" id="RU004136"/>
    </source>
</evidence>
<name>A0A0R1GUH4_9LACO</name>
<sequence length="461" mass="49872">MKMQLAEIAHAVGAINDFEQWRSVSVTSVAFDSRHLQPGGLFIPLTGEQDGHQFIQSAIDHGAAATLWARDLATAPAGFPVIQVADSLKALQALAQYYLTKINPRVVAITGSNGKTTTKDMIASILATQFNVTKTHANFNNEIGVPMTVLSMEPNTEMLVVEMGMDRPGQLDFLSNLVAPDVAVITMIGEAHIEFFGTRDKIADAKMEITHGLSEDGIIVYNGDEPLLRDRTADLNLRKRTFGQSETTDLFATDIEATSTATSFTTNLWPDKPFTIPMIGTYNVNNALAALSVANVYRIRPENAQKALATVNLTENRAEWVKGAAGEDILSDVYNANPTAVKQVLAAFSQTPVVGKRYAVLGDMLELGVQADSMHADIATAIDPDKLSHVYLVGSHMVALQQRLAQEMPDLPVTHFAADALPALTSTLQDTLTANDQILLKGSHGIHLEQVLAALQDSKEK</sequence>
<dbReference type="GO" id="GO:0009252">
    <property type="term" value="P:peptidoglycan biosynthetic process"/>
    <property type="evidence" value="ECO:0007669"/>
    <property type="project" value="UniProtKB-UniRule"/>
</dbReference>
<dbReference type="Pfam" id="PF08245">
    <property type="entry name" value="Mur_ligase_M"/>
    <property type="match status" value="1"/>
</dbReference>
<comment type="subcellular location">
    <subcellularLocation>
        <location evidence="10 11">Cytoplasm</location>
    </subcellularLocation>
</comment>
<gene>
    <name evidence="10" type="primary">murF</name>
    <name evidence="15" type="ORF">FD07_GL001637</name>
</gene>
<dbReference type="InterPro" id="IPR004101">
    <property type="entry name" value="Mur_ligase_C"/>
</dbReference>
<feature type="domain" description="Mur ligase central" evidence="14">
    <location>
        <begin position="109"/>
        <end position="294"/>
    </location>
</feature>
<dbReference type="GO" id="GO:0005737">
    <property type="term" value="C:cytoplasm"/>
    <property type="evidence" value="ECO:0007669"/>
    <property type="project" value="UniProtKB-SubCell"/>
</dbReference>
<keyword evidence="2 10" id="KW-0436">Ligase</keyword>
<evidence type="ECO:0000259" key="12">
    <source>
        <dbReference type="Pfam" id="PF01225"/>
    </source>
</evidence>
<comment type="caution">
    <text evidence="15">The sequence shown here is derived from an EMBL/GenBank/DDBJ whole genome shotgun (WGS) entry which is preliminary data.</text>
</comment>
<comment type="similarity">
    <text evidence="10">Belongs to the MurCDEF family. MurF subfamily.</text>
</comment>
<dbReference type="SUPFAM" id="SSF53244">
    <property type="entry name" value="MurD-like peptide ligases, peptide-binding domain"/>
    <property type="match status" value="1"/>
</dbReference>
<evidence type="ECO:0000256" key="5">
    <source>
        <dbReference type="ARBA" id="ARBA00022840"/>
    </source>
</evidence>
<evidence type="ECO:0000256" key="3">
    <source>
        <dbReference type="ARBA" id="ARBA00022618"/>
    </source>
</evidence>
<keyword evidence="3 10" id="KW-0132">Cell division</keyword>
<dbReference type="EMBL" id="AZCZ01000041">
    <property type="protein sequence ID" value="KRK34954.1"/>
    <property type="molecule type" value="Genomic_DNA"/>
</dbReference>
<dbReference type="InterPro" id="IPR013221">
    <property type="entry name" value="Mur_ligase_cen"/>
</dbReference>
<feature type="binding site" evidence="10">
    <location>
        <begin position="111"/>
        <end position="117"/>
    </location>
    <ligand>
        <name>ATP</name>
        <dbReference type="ChEBI" id="CHEBI:30616"/>
    </ligand>
</feature>
<evidence type="ECO:0000256" key="9">
    <source>
        <dbReference type="ARBA" id="ARBA00023316"/>
    </source>
</evidence>
<organism evidence="15 16">
    <name type="scientific">Levilactobacillus parabrevis ATCC 53295</name>
    <dbReference type="NCBI Taxonomy" id="1267003"/>
    <lineage>
        <taxon>Bacteria</taxon>
        <taxon>Bacillati</taxon>
        <taxon>Bacillota</taxon>
        <taxon>Bacilli</taxon>
        <taxon>Lactobacillales</taxon>
        <taxon>Lactobacillaceae</taxon>
        <taxon>Levilactobacillus</taxon>
    </lineage>
</organism>
<comment type="pathway">
    <text evidence="10 11">Cell wall biogenesis; peptidoglycan biosynthesis.</text>
</comment>
<dbReference type="AlphaFoldDB" id="A0A0R1GUH4"/>
<keyword evidence="1 10" id="KW-0963">Cytoplasm</keyword>
<evidence type="ECO:0000313" key="16">
    <source>
        <dbReference type="Proteomes" id="UP000051176"/>
    </source>
</evidence>
<dbReference type="NCBIfam" id="TIGR01143">
    <property type="entry name" value="murF"/>
    <property type="match status" value="1"/>
</dbReference>
<dbReference type="Gene3D" id="3.40.1390.10">
    <property type="entry name" value="MurE/MurF, N-terminal domain"/>
    <property type="match status" value="1"/>
</dbReference>
<dbReference type="InterPro" id="IPR005863">
    <property type="entry name" value="UDP-N-AcMur_synth"/>
</dbReference>
<dbReference type="InterPro" id="IPR036565">
    <property type="entry name" value="Mur-like_cat_sf"/>
</dbReference>
<evidence type="ECO:0000256" key="4">
    <source>
        <dbReference type="ARBA" id="ARBA00022741"/>
    </source>
</evidence>
<dbReference type="PANTHER" id="PTHR43024:SF1">
    <property type="entry name" value="UDP-N-ACETYLMURAMOYL-TRIPEPTIDE--D-ALANYL-D-ALANINE LIGASE"/>
    <property type="match status" value="1"/>
</dbReference>
<dbReference type="Gene3D" id="3.90.190.20">
    <property type="entry name" value="Mur ligase, C-terminal domain"/>
    <property type="match status" value="1"/>
</dbReference>
<keyword evidence="4 10" id="KW-0547">Nucleotide-binding</keyword>
<evidence type="ECO:0000256" key="7">
    <source>
        <dbReference type="ARBA" id="ARBA00022984"/>
    </source>
</evidence>
<dbReference type="GO" id="GO:0047480">
    <property type="term" value="F:UDP-N-acetylmuramoyl-tripeptide-D-alanyl-D-alanine ligase activity"/>
    <property type="evidence" value="ECO:0007669"/>
    <property type="project" value="UniProtKB-UniRule"/>
</dbReference>
<dbReference type="InterPro" id="IPR036615">
    <property type="entry name" value="Mur_ligase_C_dom_sf"/>
</dbReference>
<dbReference type="InterPro" id="IPR051046">
    <property type="entry name" value="MurCDEF_CellWall_CoF430Synth"/>
</dbReference>
<keyword evidence="7 10" id="KW-0573">Peptidoglycan synthesis</keyword>
<dbReference type="GO" id="GO:0071555">
    <property type="term" value="P:cell wall organization"/>
    <property type="evidence" value="ECO:0007669"/>
    <property type="project" value="UniProtKB-KW"/>
</dbReference>
<keyword evidence="5 10" id="KW-0067">ATP-binding</keyword>
<dbReference type="PANTHER" id="PTHR43024">
    <property type="entry name" value="UDP-N-ACETYLMURAMOYL-TRIPEPTIDE--D-ALANYL-D-ALANINE LIGASE"/>
    <property type="match status" value="1"/>
</dbReference>
<dbReference type="GO" id="GO:0005524">
    <property type="term" value="F:ATP binding"/>
    <property type="evidence" value="ECO:0007669"/>
    <property type="project" value="UniProtKB-UniRule"/>
</dbReference>
<comment type="catalytic activity">
    <reaction evidence="10">
        <text>UDP-N-acetyl-alpha-D-muramoyl-L-alanyl-gamma-D-glutamyl-L-lysine + D-alanyl-D-alanine + ATP = UDP-N-acetyl-alpha-D-muramoyl-L-alanyl-gamma-D-glutamyl-L-lysyl-D-alanyl-D-alanine + ADP + phosphate + H(+)</text>
        <dbReference type="Rhea" id="RHEA:16085"/>
        <dbReference type="ChEBI" id="CHEBI:15378"/>
        <dbReference type="ChEBI" id="CHEBI:30616"/>
        <dbReference type="ChEBI" id="CHEBI:43474"/>
        <dbReference type="ChEBI" id="CHEBI:57822"/>
        <dbReference type="ChEBI" id="CHEBI:70758"/>
        <dbReference type="ChEBI" id="CHEBI:83903"/>
        <dbReference type="ChEBI" id="CHEBI:456216"/>
        <dbReference type="EC" id="6.3.2.10"/>
    </reaction>
</comment>
<feature type="domain" description="Mur ligase N-terminal catalytic" evidence="12">
    <location>
        <begin position="26"/>
        <end position="97"/>
    </location>
</feature>
<evidence type="ECO:0000256" key="1">
    <source>
        <dbReference type="ARBA" id="ARBA00022490"/>
    </source>
</evidence>
<evidence type="ECO:0000259" key="13">
    <source>
        <dbReference type="Pfam" id="PF02875"/>
    </source>
</evidence>
<dbReference type="Proteomes" id="UP000051176">
    <property type="component" value="Unassembled WGS sequence"/>
</dbReference>
<dbReference type="GO" id="GO:0008766">
    <property type="term" value="F:UDP-N-acetylmuramoylalanyl-D-glutamyl-2,6-diaminopimelate-D-alanyl-D-alanine ligase activity"/>
    <property type="evidence" value="ECO:0007669"/>
    <property type="project" value="RHEA"/>
</dbReference>
<keyword evidence="8 10" id="KW-0131">Cell cycle</keyword>
<dbReference type="InterPro" id="IPR035911">
    <property type="entry name" value="MurE/MurF_N"/>
</dbReference>
<comment type="function">
    <text evidence="10 11">Involved in cell wall formation. Catalyzes the final step in the synthesis of UDP-N-acetylmuramoyl-pentapeptide, the precursor of murein.</text>
</comment>
<evidence type="ECO:0000256" key="8">
    <source>
        <dbReference type="ARBA" id="ARBA00023306"/>
    </source>
</evidence>
<dbReference type="PATRIC" id="fig|1267003.4.peg.1725"/>
<dbReference type="SUPFAM" id="SSF53623">
    <property type="entry name" value="MurD-like peptide ligases, catalytic domain"/>
    <property type="match status" value="1"/>
</dbReference>
<dbReference type="OrthoDB" id="9801978at2"/>
<protein>
    <recommendedName>
        <fullName evidence="10 11">UDP-N-acetylmuramoyl-tripeptide--D-alanyl-D-alanine ligase</fullName>
        <ecNumber evidence="10 11">6.3.2.10</ecNumber>
    </recommendedName>
    <alternativeName>
        <fullName evidence="10">D-alanyl-D-alanine-adding enzyme</fullName>
    </alternativeName>
</protein>
<dbReference type="InterPro" id="IPR000713">
    <property type="entry name" value="Mur_ligase_N"/>
</dbReference>
<evidence type="ECO:0000313" key="15">
    <source>
        <dbReference type="EMBL" id="KRK34954.1"/>
    </source>
</evidence>
<dbReference type="UniPathway" id="UPA00219"/>
<dbReference type="Pfam" id="PF01225">
    <property type="entry name" value="Mur_ligase"/>
    <property type="match status" value="1"/>
</dbReference>
<keyword evidence="9 10" id="KW-0961">Cell wall biogenesis/degradation</keyword>
<dbReference type="Gene3D" id="3.40.1190.10">
    <property type="entry name" value="Mur-like, catalytic domain"/>
    <property type="match status" value="1"/>
</dbReference>
<dbReference type="RefSeq" id="WP_020090213.1">
    <property type="nucleotide sequence ID" value="NZ_AZCZ01000041.1"/>
</dbReference>
<accession>A0A0R1GUH4</accession>
<dbReference type="GO" id="GO:0008360">
    <property type="term" value="P:regulation of cell shape"/>
    <property type="evidence" value="ECO:0007669"/>
    <property type="project" value="UniProtKB-KW"/>
</dbReference>
<evidence type="ECO:0000256" key="10">
    <source>
        <dbReference type="HAMAP-Rule" id="MF_02019"/>
    </source>
</evidence>
<dbReference type="HAMAP" id="MF_02019">
    <property type="entry name" value="MurF"/>
    <property type="match status" value="1"/>
</dbReference>
<dbReference type="Pfam" id="PF02875">
    <property type="entry name" value="Mur_ligase_C"/>
    <property type="match status" value="1"/>
</dbReference>
<keyword evidence="6 10" id="KW-0133">Cell shape</keyword>
<reference evidence="15 16" key="1">
    <citation type="journal article" date="2015" name="Genome Announc.">
        <title>Expanding the biotechnology potential of lactobacilli through comparative genomics of 213 strains and associated genera.</title>
        <authorList>
            <person name="Sun Z."/>
            <person name="Harris H.M."/>
            <person name="McCann A."/>
            <person name="Guo C."/>
            <person name="Argimon S."/>
            <person name="Zhang W."/>
            <person name="Yang X."/>
            <person name="Jeffery I.B."/>
            <person name="Cooney J.C."/>
            <person name="Kagawa T.F."/>
            <person name="Liu W."/>
            <person name="Song Y."/>
            <person name="Salvetti E."/>
            <person name="Wrobel A."/>
            <person name="Rasinkangas P."/>
            <person name="Parkhill J."/>
            <person name="Rea M.C."/>
            <person name="O'Sullivan O."/>
            <person name="Ritari J."/>
            <person name="Douillard F.P."/>
            <person name="Paul Ross R."/>
            <person name="Yang R."/>
            <person name="Briner A.E."/>
            <person name="Felis G.E."/>
            <person name="de Vos W.M."/>
            <person name="Barrangou R."/>
            <person name="Klaenhammer T.R."/>
            <person name="Caufield P.W."/>
            <person name="Cui Y."/>
            <person name="Zhang H."/>
            <person name="O'Toole P.W."/>
        </authorList>
    </citation>
    <scope>NUCLEOTIDE SEQUENCE [LARGE SCALE GENOMIC DNA]</scope>
    <source>
        <strain evidence="15 16">ATCC 53295</strain>
    </source>
</reference>
<keyword evidence="16" id="KW-1185">Reference proteome</keyword>
<dbReference type="eggNOG" id="COG0770">
    <property type="taxonomic scope" value="Bacteria"/>
</dbReference>
<evidence type="ECO:0000256" key="6">
    <source>
        <dbReference type="ARBA" id="ARBA00022960"/>
    </source>
</evidence>
<evidence type="ECO:0000259" key="14">
    <source>
        <dbReference type="Pfam" id="PF08245"/>
    </source>
</evidence>
<feature type="domain" description="Mur ligase C-terminal" evidence="13">
    <location>
        <begin position="317"/>
        <end position="443"/>
    </location>
</feature>
<dbReference type="STRING" id="357278.IV61_GL001729"/>